<organism evidence="7 8">
    <name type="scientific">Companilactobacillus tucceti DSM 20183</name>
    <dbReference type="NCBI Taxonomy" id="1423811"/>
    <lineage>
        <taxon>Bacteria</taxon>
        <taxon>Bacillati</taxon>
        <taxon>Bacillota</taxon>
        <taxon>Bacilli</taxon>
        <taxon>Lactobacillales</taxon>
        <taxon>Lactobacillaceae</taxon>
        <taxon>Companilactobacillus</taxon>
    </lineage>
</organism>
<protein>
    <submittedName>
        <fullName evidence="7">D-lactate dehydrogenase</fullName>
    </submittedName>
</protein>
<comment type="similarity">
    <text evidence="1 4">Belongs to the D-isomer specific 2-hydroxyacid dehydrogenase family.</text>
</comment>
<name>A0A0R1JA25_9LACO</name>
<dbReference type="InterPro" id="IPR006139">
    <property type="entry name" value="D-isomer_2_OHA_DH_cat_dom"/>
</dbReference>
<evidence type="ECO:0000259" key="6">
    <source>
        <dbReference type="Pfam" id="PF02826"/>
    </source>
</evidence>
<dbReference type="EMBL" id="AZDG01000003">
    <property type="protein sequence ID" value="KRK65297.1"/>
    <property type="molecule type" value="Genomic_DNA"/>
</dbReference>
<dbReference type="Pfam" id="PF00389">
    <property type="entry name" value="2-Hacid_dh"/>
    <property type="match status" value="1"/>
</dbReference>
<dbReference type="PATRIC" id="fig|1423811.3.peg.1389"/>
<evidence type="ECO:0000313" key="8">
    <source>
        <dbReference type="Proteomes" id="UP000050929"/>
    </source>
</evidence>
<evidence type="ECO:0000256" key="3">
    <source>
        <dbReference type="ARBA" id="ARBA00023027"/>
    </source>
</evidence>
<dbReference type="AlphaFoldDB" id="A0A0R1JA25"/>
<dbReference type="PROSITE" id="PS00671">
    <property type="entry name" value="D_2_HYDROXYACID_DH_3"/>
    <property type="match status" value="1"/>
</dbReference>
<evidence type="ECO:0000259" key="5">
    <source>
        <dbReference type="Pfam" id="PF00389"/>
    </source>
</evidence>
<feature type="domain" description="D-isomer specific 2-hydroxyacid dehydrogenase catalytic" evidence="5">
    <location>
        <begin position="9"/>
        <end position="329"/>
    </location>
</feature>
<accession>A0A0R1JA25</accession>
<dbReference type="InterPro" id="IPR058205">
    <property type="entry name" value="D-LDH-like"/>
</dbReference>
<dbReference type="Gene3D" id="3.40.50.720">
    <property type="entry name" value="NAD(P)-binding Rossmann-like Domain"/>
    <property type="match status" value="2"/>
</dbReference>
<dbReference type="PANTHER" id="PTHR43026">
    <property type="entry name" value="2-HYDROXYACID DEHYDROGENASE HOMOLOG 1-RELATED"/>
    <property type="match status" value="1"/>
</dbReference>
<dbReference type="PROSITE" id="PS00670">
    <property type="entry name" value="D_2_HYDROXYACID_DH_2"/>
    <property type="match status" value="1"/>
</dbReference>
<evidence type="ECO:0000256" key="1">
    <source>
        <dbReference type="ARBA" id="ARBA00005854"/>
    </source>
</evidence>
<dbReference type="InterPro" id="IPR006140">
    <property type="entry name" value="D-isomer_DH_NAD-bd"/>
</dbReference>
<dbReference type="InterPro" id="IPR036291">
    <property type="entry name" value="NAD(P)-bd_dom_sf"/>
</dbReference>
<dbReference type="InterPro" id="IPR029753">
    <property type="entry name" value="D-isomer_DH_CS"/>
</dbReference>
<dbReference type="Proteomes" id="UP000050929">
    <property type="component" value="Unassembled WGS sequence"/>
</dbReference>
<dbReference type="GO" id="GO:0008720">
    <property type="term" value="F:D-lactate dehydrogenase (NAD+) activity"/>
    <property type="evidence" value="ECO:0007669"/>
    <property type="project" value="TreeGrafter"/>
</dbReference>
<feature type="domain" description="D-isomer specific 2-hydroxyacid dehydrogenase NAD-binding" evidence="6">
    <location>
        <begin position="113"/>
        <end position="299"/>
    </location>
</feature>
<dbReference type="PROSITE" id="PS00065">
    <property type="entry name" value="D_2_HYDROXYACID_DH_1"/>
    <property type="match status" value="1"/>
</dbReference>
<dbReference type="STRING" id="1423811.FC72_GL001365"/>
<evidence type="ECO:0000313" key="7">
    <source>
        <dbReference type="EMBL" id="KRK65297.1"/>
    </source>
</evidence>
<keyword evidence="3" id="KW-0520">NAD</keyword>
<dbReference type="InterPro" id="IPR029752">
    <property type="entry name" value="D-isomer_DH_CS1"/>
</dbReference>
<sequence length="334" mass="37196">MKIFAYGIRDDEKPSMEKWEKANPDVEVGYTDQLLTQETAKLADGANGVVTLQTTPYERGALEALKEQGIQSISIRNVGVDNFNFKDLNDLGFKLTNVPVYSPNAIAEHTILLMGRLLRRVPEVDTKFDNGDFTWAPTIGKEYREQTVGVIGTGHIGRVVIKILQGFGAKVIAYDVYHNPDIEKQGLYVDSLEDIYKQSDVITLHVPLFDSNKHMINEKAIEQMNDGVFIVNCARGELIDSEALIKGLDDKKIAGAGLDVLDNENRVFGKKWGSIDNLPSSDIKNLAERKNVIITPHNAFYTETAVHNMIKISFDSNKALIEGKTPDTLIDTNK</sequence>
<comment type="caution">
    <text evidence="7">The sequence shown here is derived from an EMBL/GenBank/DDBJ whole genome shotgun (WGS) entry which is preliminary data.</text>
</comment>
<dbReference type="CDD" id="cd12186">
    <property type="entry name" value="LDH"/>
    <property type="match status" value="1"/>
</dbReference>
<dbReference type="SUPFAM" id="SSF51735">
    <property type="entry name" value="NAD(P)-binding Rossmann-fold domains"/>
    <property type="match status" value="1"/>
</dbReference>
<dbReference type="GO" id="GO:0051287">
    <property type="term" value="F:NAD binding"/>
    <property type="evidence" value="ECO:0007669"/>
    <property type="project" value="InterPro"/>
</dbReference>
<dbReference type="PANTHER" id="PTHR43026:SF1">
    <property type="entry name" value="2-HYDROXYACID DEHYDROGENASE HOMOLOG 1-RELATED"/>
    <property type="match status" value="1"/>
</dbReference>
<dbReference type="Pfam" id="PF02826">
    <property type="entry name" value="2-Hacid_dh_C"/>
    <property type="match status" value="1"/>
</dbReference>
<dbReference type="SUPFAM" id="SSF52283">
    <property type="entry name" value="Formate/glycerate dehydrogenase catalytic domain-like"/>
    <property type="match status" value="1"/>
</dbReference>
<keyword evidence="2 4" id="KW-0560">Oxidoreductase</keyword>
<proteinExistence type="inferred from homology"/>
<dbReference type="RefSeq" id="WP_057764287.1">
    <property type="nucleotide sequence ID" value="NZ_AZDG01000003.1"/>
</dbReference>
<evidence type="ECO:0000256" key="4">
    <source>
        <dbReference type="RuleBase" id="RU003719"/>
    </source>
</evidence>
<gene>
    <name evidence="7" type="ORF">FC72_GL001365</name>
</gene>
<reference evidence="7 8" key="1">
    <citation type="journal article" date="2015" name="Genome Announc.">
        <title>Expanding the biotechnology potential of lactobacilli through comparative genomics of 213 strains and associated genera.</title>
        <authorList>
            <person name="Sun Z."/>
            <person name="Harris H.M."/>
            <person name="McCann A."/>
            <person name="Guo C."/>
            <person name="Argimon S."/>
            <person name="Zhang W."/>
            <person name="Yang X."/>
            <person name="Jeffery I.B."/>
            <person name="Cooney J.C."/>
            <person name="Kagawa T.F."/>
            <person name="Liu W."/>
            <person name="Song Y."/>
            <person name="Salvetti E."/>
            <person name="Wrobel A."/>
            <person name="Rasinkangas P."/>
            <person name="Parkhill J."/>
            <person name="Rea M.C."/>
            <person name="O'Sullivan O."/>
            <person name="Ritari J."/>
            <person name="Douillard F.P."/>
            <person name="Paul Ross R."/>
            <person name="Yang R."/>
            <person name="Briner A.E."/>
            <person name="Felis G.E."/>
            <person name="de Vos W.M."/>
            <person name="Barrangou R."/>
            <person name="Klaenhammer T.R."/>
            <person name="Caufield P.W."/>
            <person name="Cui Y."/>
            <person name="Zhang H."/>
            <person name="O'Toole P.W."/>
        </authorList>
    </citation>
    <scope>NUCLEOTIDE SEQUENCE [LARGE SCALE GENOMIC DNA]</scope>
    <source>
        <strain evidence="7 8">DSM 20183</strain>
    </source>
</reference>
<dbReference type="OrthoDB" id="9805416at2"/>
<evidence type="ECO:0000256" key="2">
    <source>
        <dbReference type="ARBA" id="ARBA00023002"/>
    </source>
</evidence>
<keyword evidence="8" id="KW-1185">Reference proteome</keyword>